<protein>
    <submittedName>
        <fullName evidence="1">Uncharacterized protein</fullName>
    </submittedName>
</protein>
<dbReference type="EMBL" id="PYNF01000003">
    <property type="protein sequence ID" value="PSV00677.1"/>
    <property type="molecule type" value="Genomic_DNA"/>
</dbReference>
<accession>A0A2T3KLY0</accession>
<dbReference type="RefSeq" id="WP_107289307.1">
    <property type="nucleotide sequence ID" value="NZ_PYNF01000003.1"/>
</dbReference>
<dbReference type="AlphaFoldDB" id="A0A2T3KLY0"/>
<proteinExistence type="predicted"/>
<gene>
    <name evidence="1" type="ORF">C9J27_05930</name>
</gene>
<name>A0A2T3KLY0_9GAMM</name>
<reference evidence="1 2" key="1">
    <citation type="submission" date="2018-01" db="EMBL/GenBank/DDBJ databases">
        <title>Whole genome sequencing of Histamine producing bacteria.</title>
        <authorList>
            <person name="Butler K."/>
        </authorList>
    </citation>
    <scope>NUCLEOTIDE SEQUENCE [LARGE SCALE GENOMIC DNA]</scope>
    <source>
        <strain evidence="1 2">FS-7.2</strain>
    </source>
</reference>
<organism evidence="1 2">
    <name type="scientific">Photobacterium kishitanii</name>
    <dbReference type="NCBI Taxonomy" id="318456"/>
    <lineage>
        <taxon>Bacteria</taxon>
        <taxon>Pseudomonadati</taxon>
        <taxon>Pseudomonadota</taxon>
        <taxon>Gammaproteobacteria</taxon>
        <taxon>Vibrionales</taxon>
        <taxon>Vibrionaceae</taxon>
        <taxon>Photobacterium</taxon>
    </lineage>
</organism>
<evidence type="ECO:0000313" key="2">
    <source>
        <dbReference type="Proteomes" id="UP000241426"/>
    </source>
</evidence>
<sequence length="179" mass="19695">MSILLNISDGSVGELAAQKNISICIPSGDSLNEVAKILKVAVEQNSSRYSETILRKVTDAFISDPDIGCNSHIPFVVDVDVCNQLMAIDGETHSIVNFLTKHCSDSIWGVNNTGEAISITRFHDDMVVLSDMFNCEIVDRIGFELTVEMAMLVISQLETFNTDKANEMALNIRGIFNIH</sequence>
<evidence type="ECO:0000313" key="1">
    <source>
        <dbReference type="EMBL" id="PSV00677.1"/>
    </source>
</evidence>
<comment type="caution">
    <text evidence="1">The sequence shown here is derived from an EMBL/GenBank/DDBJ whole genome shotgun (WGS) entry which is preliminary data.</text>
</comment>
<dbReference type="Proteomes" id="UP000241426">
    <property type="component" value="Unassembled WGS sequence"/>
</dbReference>